<feature type="transmembrane region" description="Helical" evidence="7">
    <location>
        <begin position="68"/>
        <end position="87"/>
    </location>
</feature>
<evidence type="ECO:0000313" key="10">
    <source>
        <dbReference type="Proteomes" id="UP001596380"/>
    </source>
</evidence>
<evidence type="ECO:0000256" key="5">
    <source>
        <dbReference type="ARBA" id="ARBA00022989"/>
    </source>
</evidence>
<evidence type="ECO:0000256" key="7">
    <source>
        <dbReference type="SAM" id="Phobius"/>
    </source>
</evidence>
<evidence type="ECO:0000259" key="8">
    <source>
        <dbReference type="Pfam" id="PF00892"/>
    </source>
</evidence>
<comment type="subcellular location">
    <subcellularLocation>
        <location evidence="1">Cell membrane</location>
        <topology evidence="1">Multi-pass membrane protein</topology>
    </subcellularLocation>
</comment>
<feature type="transmembrane region" description="Helical" evidence="7">
    <location>
        <begin position="232"/>
        <end position="252"/>
    </location>
</feature>
<evidence type="ECO:0000256" key="1">
    <source>
        <dbReference type="ARBA" id="ARBA00004651"/>
    </source>
</evidence>
<feature type="transmembrane region" description="Helical" evidence="7">
    <location>
        <begin position="36"/>
        <end position="56"/>
    </location>
</feature>
<evidence type="ECO:0000256" key="3">
    <source>
        <dbReference type="ARBA" id="ARBA00022475"/>
    </source>
</evidence>
<proteinExistence type="inferred from homology"/>
<reference evidence="10" key="1">
    <citation type="journal article" date="2019" name="Int. J. Syst. Evol. Microbiol.">
        <title>The Global Catalogue of Microorganisms (GCM) 10K type strain sequencing project: providing services to taxonomists for standard genome sequencing and annotation.</title>
        <authorList>
            <consortium name="The Broad Institute Genomics Platform"/>
            <consortium name="The Broad Institute Genome Sequencing Center for Infectious Disease"/>
            <person name="Wu L."/>
            <person name="Ma J."/>
        </authorList>
    </citation>
    <scope>NUCLEOTIDE SEQUENCE [LARGE SCALE GENOMIC DNA]</scope>
    <source>
        <strain evidence="10">JCM 3369</strain>
    </source>
</reference>
<gene>
    <name evidence="9" type="ORF">ACFQKB_42375</name>
</gene>
<keyword evidence="3" id="KW-1003">Cell membrane</keyword>
<comment type="caution">
    <text evidence="9">The sequence shown here is derived from an EMBL/GenBank/DDBJ whole genome shotgun (WGS) entry which is preliminary data.</text>
</comment>
<feature type="transmembrane region" description="Helical" evidence="7">
    <location>
        <begin position="172"/>
        <end position="190"/>
    </location>
</feature>
<keyword evidence="5 7" id="KW-1133">Transmembrane helix</keyword>
<protein>
    <submittedName>
        <fullName evidence="9">DMT family transporter</fullName>
    </submittedName>
</protein>
<keyword evidence="4 7" id="KW-0812">Transmembrane</keyword>
<feature type="domain" description="EamA" evidence="8">
    <location>
        <begin position="143"/>
        <end position="272"/>
    </location>
</feature>
<comment type="similarity">
    <text evidence="2">Belongs to the EamA transporter family.</text>
</comment>
<dbReference type="PANTHER" id="PTHR42920:SF5">
    <property type="entry name" value="EAMA DOMAIN-CONTAINING PROTEIN"/>
    <property type="match status" value="1"/>
</dbReference>
<evidence type="ECO:0000256" key="6">
    <source>
        <dbReference type="ARBA" id="ARBA00023136"/>
    </source>
</evidence>
<organism evidence="9 10">
    <name type="scientific">Actinomadura yumaensis</name>
    <dbReference type="NCBI Taxonomy" id="111807"/>
    <lineage>
        <taxon>Bacteria</taxon>
        <taxon>Bacillati</taxon>
        <taxon>Actinomycetota</taxon>
        <taxon>Actinomycetes</taxon>
        <taxon>Streptosporangiales</taxon>
        <taxon>Thermomonosporaceae</taxon>
        <taxon>Actinomadura</taxon>
    </lineage>
</organism>
<dbReference type="Proteomes" id="UP001596380">
    <property type="component" value="Unassembled WGS sequence"/>
</dbReference>
<dbReference type="InterPro" id="IPR051258">
    <property type="entry name" value="Diverse_Substrate_Transporter"/>
</dbReference>
<feature type="transmembrane region" description="Helical" evidence="7">
    <location>
        <begin position="258"/>
        <end position="279"/>
    </location>
</feature>
<keyword evidence="10" id="KW-1185">Reference proteome</keyword>
<dbReference type="SUPFAM" id="SSF103481">
    <property type="entry name" value="Multidrug resistance efflux transporter EmrE"/>
    <property type="match status" value="1"/>
</dbReference>
<dbReference type="InterPro" id="IPR000620">
    <property type="entry name" value="EamA_dom"/>
</dbReference>
<feature type="transmembrane region" description="Helical" evidence="7">
    <location>
        <begin position="202"/>
        <end position="220"/>
    </location>
</feature>
<keyword evidence="6 7" id="KW-0472">Membrane</keyword>
<feature type="transmembrane region" description="Helical" evidence="7">
    <location>
        <begin position="141"/>
        <end position="160"/>
    </location>
</feature>
<dbReference type="InterPro" id="IPR037185">
    <property type="entry name" value="EmrE-like"/>
</dbReference>
<dbReference type="PANTHER" id="PTHR42920">
    <property type="entry name" value="OS03G0707200 PROTEIN-RELATED"/>
    <property type="match status" value="1"/>
</dbReference>
<sequence>MTVADRREAFAPALVAFQITSLQVGAAAATHLFDRIGTWGTVSLRVILAAAVLAALPGRRLGTVGRRHLPGICAYAAVISGMNFAFFAAIDRLPLSVATTIELLGPLVVALASARGPLDAGWALLAMAGLGLLTVPGELPAAGLAFAAAAAVLRGAYVLLTRRLGRDFPDRTGLVAAMILSAALWAPVAAGQVGGRLLDGRVLLLALAVGLFSSALPYSLDLLCLRYVTAHTFGILLSLSPVISLAVGYAALGQEPGPARLAGIALVVAASAGAVHANLTRRATDPPRRPERPEQPR</sequence>
<evidence type="ECO:0000256" key="2">
    <source>
        <dbReference type="ARBA" id="ARBA00007362"/>
    </source>
</evidence>
<name>A0ABW2CZH4_9ACTN</name>
<dbReference type="EMBL" id="JBHSXS010000054">
    <property type="protein sequence ID" value="MFC6886468.1"/>
    <property type="molecule type" value="Genomic_DNA"/>
</dbReference>
<accession>A0ABW2CZH4</accession>
<dbReference type="Pfam" id="PF00892">
    <property type="entry name" value="EamA"/>
    <property type="match status" value="1"/>
</dbReference>
<evidence type="ECO:0000256" key="4">
    <source>
        <dbReference type="ARBA" id="ARBA00022692"/>
    </source>
</evidence>
<dbReference type="RefSeq" id="WP_160818984.1">
    <property type="nucleotide sequence ID" value="NZ_JBHSXS010000054.1"/>
</dbReference>
<evidence type="ECO:0000313" key="9">
    <source>
        <dbReference type="EMBL" id="MFC6886468.1"/>
    </source>
</evidence>